<evidence type="ECO:0000256" key="2">
    <source>
        <dbReference type="ARBA" id="ARBA00022475"/>
    </source>
</evidence>
<evidence type="ECO:0000256" key="17">
    <source>
        <dbReference type="ARBA" id="ARBA00036239"/>
    </source>
</evidence>
<dbReference type="Pfam" id="PF02932">
    <property type="entry name" value="Neur_chan_memb"/>
    <property type="match status" value="1"/>
</dbReference>
<keyword evidence="4 20" id="KW-0732">Signal</keyword>
<comment type="caution">
    <text evidence="23">The sequence shown here is derived from an EMBL/GenBank/DDBJ whole genome shotgun (WGS) entry which is preliminary data.</text>
</comment>
<keyword evidence="12" id="KW-0628">Postsynaptic cell membrane</keyword>
<keyword evidence="9" id="KW-1015">Disulfide bond</keyword>
<feature type="domain" description="Neurotransmitter-gated ion-channel ligand-binding" evidence="21">
    <location>
        <begin position="62"/>
        <end position="256"/>
    </location>
</feature>
<evidence type="ECO:0000259" key="21">
    <source>
        <dbReference type="Pfam" id="PF02931"/>
    </source>
</evidence>
<comment type="catalytic activity">
    <reaction evidence="18">
        <text>Ca(2+)(in) = Ca(2+)(out)</text>
        <dbReference type="Rhea" id="RHEA:29671"/>
        <dbReference type="ChEBI" id="CHEBI:29108"/>
    </reaction>
</comment>
<dbReference type="SUPFAM" id="SSF90112">
    <property type="entry name" value="Neurotransmitter-gated ion-channel transmembrane pore"/>
    <property type="match status" value="1"/>
</dbReference>
<dbReference type="Gene3D" id="1.20.58.390">
    <property type="entry name" value="Neurotransmitter-gated ion-channel transmembrane domain"/>
    <property type="match status" value="1"/>
</dbReference>
<evidence type="ECO:0000256" key="10">
    <source>
        <dbReference type="ARBA" id="ARBA00023170"/>
    </source>
</evidence>
<keyword evidence="24" id="KW-1185">Reference proteome</keyword>
<proteinExistence type="inferred from homology"/>
<keyword evidence="1 20" id="KW-0813">Transport</keyword>
<keyword evidence="10" id="KW-0675">Receptor</keyword>
<evidence type="ECO:0000256" key="13">
    <source>
        <dbReference type="ARBA" id="ARBA00023286"/>
    </source>
</evidence>
<comment type="catalytic activity">
    <reaction evidence="17">
        <text>Na(+)(in) = Na(+)(out)</text>
        <dbReference type="Rhea" id="RHEA:34963"/>
        <dbReference type="ChEBI" id="CHEBI:29101"/>
    </reaction>
</comment>
<dbReference type="InterPro" id="IPR006029">
    <property type="entry name" value="Neurotrans-gated_channel_TM"/>
</dbReference>
<dbReference type="PRINTS" id="PR00252">
    <property type="entry name" value="NRIONCHANNEL"/>
</dbReference>
<comment type="similarity">
    <text evidence="20">Belongs to the ligand-gated ion channel (TC 1.A.9) family.</text>
</comment>
<gene>
    <name evidence="23" type="ORF">UPYG_G00069210</name>
</gene>
<comment type="catalytic activity">
    <reaction evidence="16">
        <text>K(+)(in) = K(+)(out)</text>
        <dbReference type="Rhea" id="RHEA:29463"/>
        <dbReference type="ChEBI" id="CHEBI:29103"/>
    </reaction>
</comment>
<evidence type="ECO:0000256" key="8">
    <source>
        <dbReference type="ARBA" id="ARBA00023136"/>
    </source>
</evidence>
<dbReference type="Pfam" id="PF02931">
    <property type="entry name" value="Neur_chan_LBD"/>
    <property type="match status" value="1"/>
</dbReference>
<evidence type="ECO:0000313" key="23">
    <source>
        <dbReference type="EMBL" id="KAL1006205.1"/>
    </source>
</evidence>
<evidence type="ECO:0000256" key="3">
    <source>
        <dbReference type="ARBA" id="ARBA00022692"/>
    </source>
</evidence>
<feature type="transmembrane region" description="Helical" evidence="20">
    <location>
        <begin position="444"/>
        <end position="466"/>
    </location>
</feature>
<comment type="function">
    <text evidence="19">Forms serotonin (5-hydroxytryptamine/5-HT3)-activated cation-selective channel complexes, which when activated cause fast, depolarizing responses in neurons.</text>
</comment>
<keyword evidence="3 20" id="KW-0812">Transmembrane</keyword>
<feature type="chain" id="PRO_5044534245" description="5-hydroxytryptamine receptor 3A-like" evidence="20">
    <location>
        <begin position="19"/>
        <end position="469"/>
    </location>
</feature>
<feature type="transmembrane region" description="Helical" evidence="20">
    <location>
        <begin position="257"/>
        <end position="276"/>
    </location>
</feature>
<keyword evidence="6" id="KW-0770">Synapse</keyword>
<name>A0ABD0XQZ6_UMBPY</name>
<evidence type="ECO:0000259" key="22">
    <source>
        <dbReference type="Pfam" id="PF02932"/>
    </source>
</evidence>
<evidence type="ECO:0000313" key="24">
    <source>
        <dbReference type="Proteomes" id="UP001557470"/>
    </source>
</evidence>
<sequence>MIRVSLLCLLFLFGMASSESKCTYPTVLDDQNLTMTSPEIDCSYQKVLDHLNLKKDNKVFTSARPVCKHTNPTKVEVDVYLYAILSLIEKTQTFIPVIWLKMKWNNEWISWNQTQFCNISRISVPKDLLWIPDLFIYEMTEKDNSPPSPYLNIEHDGNSSVEEVMRLVITCKMDVYKFPFDTQECNITFGSAIHQSIEMTFSNSTNSSEATNRTRKVMQQQGEWEFLKIEINPETKEDDSCTRSTIIYTISMKRRPLLYITNLMLPLLFFLLLDLASFLISDEKGEKLGFKVTVLLAVSVLLLILKDILPATSNRTPLIATYCIVTFACLLLSLFETIAVIHLIEKDFVHQETGQDHNPCHTRDQNEKESVGCVITETEREAPCEPLAVQKEVIDEVRMQRHSHLLLLILENLRAMERMLALSTSSNSERKAGYWTTLARRINIAFFTFYLISVILFLSLLCVEWLKPN</sequence>
<evidence type="ECO:0000256" key="6">
    <source>
        <dbReference type="ARBA" id="ARBA00023018"/>
    </source>
</evidence>
<feature type="signal peptide" evidence="20">
    <location>
        <begin position="1"/>
        <end position="18"/>
    </location>
</feature>
<organism evidence="23 24">
    <name type="scientific">Umbra pygmaea</name>
    <name type="common">Eastern mudminnow</name>
    <dbReference type="NCBI Taxonomy" id="75934"/>
    <lineage>
        <taxon>Eukaryota</taxon>
        <taxon>Metazoa</taxon>
        <taxon>Chordata</taxon>
        <taxon>Craniata</taxon>
        <taxon>Vertebrata</taxon>
        <taxon>Euteleostomi</taxon>
        <taxon>Actinopterygii</taxon>
        <taxon>Neopterygii</taxon>
        <taxon>Teleostei</taxon>
        <taxon>Protacanthopterygii</taxon>
        <taxon>Esociformes</taxon>
        <taxon>Umbridae</taxon>
        <taxon>Umbra</taxon>
    </lineage>
</organism>
<evidence type="ECO:0000256" key="1">
    <source>
        <dbReference type="ARBA" id="ARBA00022448"/>
    </source>
</evidence>
<evidence type="ECO:0008006" key="25">
    <source>
        <dbReference type="Google" id="ProtNLM"/>
    </source>
</evidence>
<feature type="domain" description="Neurotransmitter-gated ion-channel transmembrane" evidence="22">
    <location>
        <begin position="264"/>
        <end position="346"/>
    </location>
</feature>
<dbReference type="PROSITE" id="PS00236">
    <property type="entry name" value="NEUROTR_ION_CHANNEL"/>
    <property type="match status" value="1"/>
</dbReference>
<evidence type="ECO:0000256" key="18">
    <source>
        <dbReference type="ARBA" id="ARBA00036634"/>
    </source>
</evidence>
<keyword evidence="11" id="KW-0325">Glycoprotein</keyword>
<dbReference type="SUPFAM" id="SSF63712">
    <property type="entry name" value="Nicotinic receptor ligand binding domain-like"/>
    <property type="match status" value="1"/>
</dbReference>
<keyword evidence="8 20" id="KW-0472">Membrane</keyword>
<dbReference type="FunFam" id="2.70.170.10:FF:000017">
    <property type="entry name" value="5-hydroxytryptamine receptor 3A"/>
    <property type="match status" value="1"/>
</dbReference>
<evidence type="ECO:0000256" key="5">
    <source>
        <dbReference type="ARBA" id="ARBA00022989"/>
    </source>
</evidence>
<evidence type="ECO:0000256" key="19">
    <source>
        <dbReference type="ARBA" id="ARBA00037540"/>
    </source>
</evidence>
<dbReference type="InterPro" id="IPR036734">
    <property type="entry name" value="Neur_chan_lig-bd_sf"/>
</dbReference>
<dbReference type="Gene3D" id="2.70.170.10">
    <property type="entry name" value="Neurotransmitter-gated ion-channel ligand-binding domain"/>
    <property type="match status" value="1"/>
</dbReference>
<dbReference type="InterPro" id="IPR036719">
    <property type="entry name" value="Neuro-gated_channel_TM_sf"/>
</dbReference>
<dbReference type="PANTHER" id="PTHR18945">
    <property type="entry name" value="NEUROTRANSMITTER GATED ION CHANNEL"/>
    <property type="match status" value="1"/>
</dbReference>
<dbReference type="Proteomes" id="UP001557470">
    <property type="component" value="Unassembled WGS sequence"/>
</dbReference>
<protein>
    <recommendedName>
        <fullName evidence="25">5-hydroxytryptamine receptor 3A-like</fullName>
    </recommendedName>
</protein>
<feature type="transmembrane region" description="Helical" evidence="20">
    <location>
        <begin position="317"/>
        <end position="344"/>
    </location>
</feature>
<evidence type="ECO:0000256" key="11">
    <source>
        <dbReference type="ARBA" id="ARBA00023180"/>
    </source>
</evidence>
<evidence type="ECO:0000256" key="7">
    <source>
        <dbReference type="ARBA" id="ARBA00023065"/>
    </source>
</evidence>
<dbReference type="EMBL" id="JAGEUA010000002">
    <property type="protein sequence ID" value="KAL1006205.1"/>
    <property type="molecule type" value="Genomic_DNA"/>
</dbReference>
<evidence type="ECO:0000256" key="20">
    <source>
        <dbReference type="RuleBase" id="RU000687"/>
    </source>
</evidence>
<accession>A0ABD0XQZ6</accession>
<dbReference type="InterPro" id="IPR018000">
    <property type="entry name" value="Neurotransmitter_ion_chnl_CS"/>
</dbReference>
<dbReference type="GO" id="GO:0034220">
    <property type="term" value="P:monoatomic ion transmembrane transport"/>
    <property type="evidence" value="ECO:0007669"/>
    <property type="project" value="UniProtKB-KW"/>
</dbReference>
<dbReference type="InterPro" id="IPR006202">
    <property type="entry name" value="Neur_chan_lig-bd"/>
</dbReference>
<keyword evidence="5 20" id="KW-1133">Transmembrane helix</keyword>
<evidence type="ECO:0000256" key="15">
    <source>
        <dbReference type="ARBA" id="ARBA00034104"/>
    </source>
</evidence>
<evidence type="ECO:0000256" key="9">
    <source>
        <dbReference type="ARBA" id="ARBA00023157"/>
    </source>
</evidence>
<keyword evidence="7 20" id="KW-0406">Ion transport</keyword>
<keyword evidence="13" id="KW-1071">Ligand-gated ion channel</keyword>
<dbReference type="AlphaFoldDB" id="A0ABD0XQZ6"/>
<evidence type="ECO:0000256" key="16">
    <source>
        <dbReference type="ARBA" id="ARBA00034430"/>
    </source>
</evidence>
<evidence type="ECO:0000256" key="14">
    <source>
        <dbReference type="ARBA" id="ARBA00023303"/>
    </source>
</evidence>
<comment type="subcellular location">
    <subcellularLocation>
        <location evidence="15">Postsynaptic cell membrane</location>
        <topology evidence="15">Multi-pass membrane protein</topology>
    </subcellularLocation>
</comment>
<evidence type="ECO:0000256" key="12">
    <source>
        <dbReference type="ARBA" id="ARBA00023257"/>
    </source>
</evidence>
<keyword evidence="14 20" id="KW-0407">Ion channel</keyword>
<reference evidence="23 24" key="1">
    <citation type="submission" date="2024-06" db="EMBL/GenBank/DDBJ databases">
        <authorList>
            <person name="Pan Q."/>
            <person name="Wen M."/>
            <person name="Jouanno E."/>
            <person name="Zahm M."/>
            <person name="Klopp C."/>
            <person name="Cabau C."/>
            <person name="Louis A."/>
            <person name="Berthelot C."/>
            <person name="Parey E."/>
            <person name="Roest Crollius H."/>
            <person name="Montfort J."/>
            <person name="Robinson-Rechavi M."/>
            <person name="Bouchez O."/>
            <person name="Lampietro C."/>
            <person name="Lopez Roques C."/>
            <person name="Donnadieu C."/>
            <person name="Postlethwait J."/>
            <person name="Bobe J."/>
            <person name="Verreycken H."/>
            <person name="Guiguen Y."/>
        </authorList>
    </citation>
    <scope>NUCLEOTIDE SEQUENCE [LARGE SCALE GENOMIC DNA]</scope>
    <source>
        <strain evidence="23">Up_M1</strain>
        <tissue evidence="23">Testis</tissue>
    </source>
</reference>
<evidence type="ECO:0000256" key="4">
    <source>
        <dbReference type="ARBA" id="ARBA00022729"/>
    </source>
</evidence>
<keyword evidence="2" id="KW-1003">Cell membrane</keyword>
<dbReference type="InterPro" id="IPR038050">
    <property type="entry name" value="Neuro_actylchol_rec"/>
</dbReference>
<dbReference type="InterPro" id="IPR006201">
    <property type="entry name" value="Neur_channel"/>
</dbReference>
<feature type="transmembrane region" description="Helical" evidence="20">
    <location>
        <begin position="288"/>
        <end position="305"/>
    </location>
</feature>
<dbReference type="GO" id="GO:0045211">
    <property type="term" value="C:postsynaptic membrane"/>
    <property type="evidence" value="ECO:0007669"/>
    <property type="project" value="UniProtKB-SubCell"/>
</dbReference>